<comment type="caution">
    <text evidence="2">The sequence shown here is derived from an EMBL/GenBank/DDBJ whole genome shotgun (WGS) entry which is preliminary data.</text>
</comment>
<keyword evidence="1" id="KW-0812">Transmembrane</keyword>
<accession>A0A512JDG1</accession>
<dbReference type="EMBL" id="BJZU01000221">
    <property type="protein sequence ID" value="GEP07976.1"/>
    <property type="molecule type" value="Genomic_DNA"/>
</dbReference>
<gene>
    <name evidence="2" type="ORF">MOX02_60140</name>
</gene>
<organism evidence="2 3">
    <name type="scientific">Methylobacterium oxalidis</name>
    <dbReference type="NCBI Taxonomy" id="944322"/>
    <lineage>
        <taxon>Bacteria</taxon>
        <taxon>Pseudomonadati</taxon>
        <taxon>Pseudomonadota</taxon>
        <taxon>Alphaproteobacteria</taxon>
        <taxon>Hyphomicrobiales</taxon>
        <taxon>Methylobacteriaceae</taxon>
        <taxon>Methylobacterium</taxon>
    </lineage>
</organism>
<evidence type="ECO:0000313" key="2">
    <source>
        <dbReference type="EMBL" id="GEP07976.1"/>
    </source>
</evidence>
<keyword evidence="1" id="KW-0472">Membrane</keyword>
<proteinExistence type="predicted"/>
<evidence type="ECO:0000313" key="3">
    <source>
        <dbReference type="Proteomes" id="UP000321960"/>
    </source>
</evidence>
<dbReference type="AlphaFoldDB" id="A0A512JDG1"/>
<protein>
    <submittedName>
        <fullName evidence="2">Uncharacterized protein</fullName>
    </submittedName>
</protein>
<name>A0A512JDG1_9HYPH</name>
<evidence type="ECO:0000256" key="1">
    <source>
        <dbReference type="SAM" id="Phobius"/>
    </source>
</evidence>
<dbReference type="RefSeq" id="WP_280525374.1">
    <property type="nucleotide sequence ID" value="NZ_BJZU01000221.1"/>
</dbReference>
<sequence>MNMTSAKLKAWIDDRLNQTFVATLLAGLGATYFIVGMGLRW</sequence>
<reference evidence="2 3" key="1">
    <citation type="submission" date="2019-07" db="EMBL/GenBank/DDBJ databases">
        <title>Whole genome shotgun sequence of Methylobacterium oxalidis NBRC 107715.</title>
        <authorList>
            <person name="Hosoyama A."/>
            <person name="Uohara A."/>
            <person name="Ohji S."/>
            <person name="Ichikawa N."/>
        </authorList>
    </citation>
    <scope>NUCLEOTIDE SEQUENCE [LARGE SCALE GENOMIC DNA]</scope>
    <source>
        <strain evidence="2 3">NBRC 107715</strain>
    </source>
</reference>
<keyword evidence="1" id="KW-1133">Transmembrane helix</keyword>
<feature type="transmembrane region" description="Helical" evidence="1">
    <location>
        <begin position="20"/>
        <end position="39"/>
    </location>
</feature>
<dbReference type="Proteomes" id="UP000321960">
    <property type="component" value="Unassembled WGS sequence"/>
</dbReference>